<organism evidence="7 8">
    <name type="scientific">Zalerion maritima</name>
    <dbReference type="NCBI Taxonomy" id="339359"/>
    <lineage>
        <taxon>Eukaryota</taxon>
        <taxon>Fungi</taxon>
        <taxon>Dikarya</taxon>
        <taxon>Ascomycota</taxon>
        <taxon>Pezizomycotina</taxon>
        <taxon>Sordariomycetes</taxon>
        <taxon>Lulworthiomycetidae</taxon>
        <taxon>Lulworthiales</taxon>
        <taxon>Lulworthiaceae</taxon>
        <taxon>Zalerion</taxon>
    </lineage>
</organism>
<name>A0AAD5WLY4_9PEZI</name>
<evidence type="ECO:0000256" key="5">
    <source>
        <dbReference type="ARBA" id="ARBA00023242"/>
    </source>
</evidence>
<evidence type="ECO:0000256" key="1">
    <source>
        <dbReference type="ARBA" id="ARBA00004123"/>
    </source>
</evidence>
<evidence type="ECO:0000256" key="4">
    <source>
        <dbReference type="ARBA" id="ARBA00023163"/>
    </source>
</evidence>
<keyword evidence="3" id="KW-0805">Transcription regulation</keyword>
<evidence type="ECO:0000256" key="3">
    <source>
        <dbReference type="ARBA" id="ARBA00023015"/>
    </source>
</evidence>
<dbReference type="CDD" id="cd12148">
    <property type="entry name" value="fungal_TF_MHR"/>
    <property type="match status" value="1"/>
</dbReference>
<sequence length="344" mass="37946">MLEQLMGDSPSVTTLAPGSHYALVMVMISTLSHVTQYALQEHKYLGHGIPWRAGSQYASIDSTLLQLESNFGLGEPLTELIEAEGTTDGDVNPQIAGPLVFARVLFHLCHCLLHHVFLLQQRLFKLKTRAPVSFLSRSRKTCQFHAQALSTVIEDANKLGYQTVSSFYGYCHVVAGTIHTLFSAEDGENGGEASHRLYQASLDKLQSLARYWKSAGLMVVKLERFRLNHSSAGLSEMDSQSEEQQSPPAVRSLWESVDYWSASSSTPPDRNESEGRGNSISPTADMSLDASVFDFAHWPNVDRDKGPPAMMNLRDDTTTMNMDSLGEFNVPEVLLSMAAAGESW</sequence>
<comment type="caution">
    <text evidence="7">The sequence shown here is derived from an EMBL/GenBank/DDBJ whole genome shotgun (WGS) entry which is preliminary data.</text>
</comment>
<dbReference type="GO" id="GO:0046872">
    <property type="term" value="F:metal ion binding"/>
    <property type="evidence" value="ECO:0007669"/>
    <property type="project" value="UniProtKB-KW"/>
</dbReference>
<reference evidence="7" key="1">
    <citation type="submission" date="2022-07" db="EMBL/GenBank/DDBJ databases">
        <title>Draft genome sequence of Zalerion maritima ATCC 34329, a (micro)plastics degrading marine fungus.</title>
        <authorList>
            <person name="Paco A."/>
            <person name="Goncalves M.F.M."/>
            <person name="Rocha-Santos T.A.P."/>
            <person name="Alves A."/>
        </authorList>
    </citation>
    <scope>NUCLEOTIDE SEQUENCE</scope>
    <source>
        <strain evidence="7">ATCC 34329</strain>
    </source>
</reference>
<evidence type="ECO:0000313" key="8">
    <source>
        <dbReference type="Proteomes" id="UP001201980"/>
    </source>
</evidence>
<evidence type="ECO:0000256" key="6">
    <source>
        <dbReference type="SAM" id="MobiDB-lite"/>
    </source>
</evidence>
<feature type="region of interest" description="Disordered" evidence="6">
    <location>
        <begin position="260"/>
        <end position="283"/>
    </location>
</feature>
<keyword evidence="5" id="KW-0539">Nucleus</keyword>
<dbReference type="AlphaFoldDB" id="A0AAD5WLY4"/>
<comment type="subcellular location">
    <subcellularLocation>
        <location evidence="1">Nucleus</location>
    </subcellularLocation>
</comment>
<evidence type="ECO:0000313" key="7">
    <source>
        <dbReference type="EMBL" id="KAJ2892310.1"/>
    </source>
</evidence>
<keyword evidence="2" id="KW-0479">Metal-binding</keyword>
<dbReference type="InterPro" id="IPR050815">
    <property type="entry name" value="TF_fung"/>
</dbReference>
<gene>
    <name evidence="7" type="ORF">MKZ38_010013</name>
</gene>
<keyword evidence="8" id="KW-1185">Reference proteome</keyword>
<dbReference type="PANTHER" id="PTHR47338">
    <property type="entry name" value="ZN(II)2CYS6 TRANSCRIPTION FACTOR (EUROFUNG)-RELATED"/>
    <property type="match status" value="1"/>
</dbReference>
<dbReference type="GO" id="GO:0000981">
    <property type="term" value="F:DNA-binding transcription factor activity, RNA polymerase II-specific"/>
    <property type="evidence" value="ECO:0007669"/>
    <property type="project" value="InterPro"/>
</dbReference>
<dbReference type="PANTHER" id="PTHR47338:SF4">
    <property type="entry name" value="ZN(II)2CYS6 TRANSCRIPTION FACTOR (EUROFUNG)"/>
    <property type="match status" value="1"/>
</dbReference>
<accession>A0AAD5WLY4</accession>
<dbReference type="GO" id="GO:0005634">
    <property type="term" value="C:nucleus"/>
    <property type="evidence" value="ECO:0007669"/>
    <property type="project" value="UniProtKB-SubCell"/>
</dbReference>
<dbReference type="Proteomes" id="UP001201980">
    <property type="component" value="Unassembled WGS sequence"/>
</dbReference>
<evidence type="ECO:0000256" key="2">
    <source>
        <dbReference type="ARBA" id="ARBA00022723"/>
    </source>
</evidence>
<dbReference type="EMBL" id="JAKWBI020000839">
    <property type="protein sequence ID" value="KAJ2892310.1"/>
    <property type="molecule type" value="Genomic_DNA"/>
</dbReference>
<proteinExistence type="predicted"/>
<protein>
    <submittedName>
        <fullName evidence="7">Uncharacterized protein</fullName>
    </submittedName>
</protein>
<keyword evidence="4" id="KW-0804">Transcription</keyword>